<evidence type="ECO:0000313" key="3">
    <source>
        <dbReference type="Proteomes" id="UP000299102"/>
    </source>
</evidence>
<organism evidence="2 3">
    <name type="scientific">Eumeta variegata</name>
    <name type="common">Bagworm moth</name>
    <name type="synonym">Eumeta japonica</name>
    <dbReference type="NCBI Taxonomy" id="151549"/>
    <lineage>
        <taxon>Eukaryota</taxon>
        <taxon>Metazoa</taxon>
        <taxon>Ecdysozoa</taxon>
        <taxon>Arthropoda</taxon>
        <taxon>Hexapoda</taxon>
        <taxon>Insecta</taxon>
        <taxon>Pterygota</taxon>
        <taxon>Neoptera</taxon>
        <taxon>Endopterygota</taxon>
        <taxon>Lepidoptera</taxon>
        <taxon>Glossata</taxon>
        <taxon>Ditrysia</taxon>
        <taxon>Tineoidea</taxon>
        <taxon>Psychidae</taxon>
        <taxon>Oiketicinae</taxon>
        <taxon>Eumeta</taxon>
    </lineage>
</organism>
<evidence type="ECO:0000313" key="2">
    <source>
        <dbReference type="EMBL" id="GBP54338.1"/>
    </source>
</evidence>
<dbReference type="AlphaFoldDB" id="A0A4C1WSH8"/>
<protein>
    <submittedName>
        <fullName evidence="2">Uncharacterized protein</fullName>
    </submittedName>
</protein>
<keyword evidence="3" id="KW-1185">Reference proteome</keyword>
<dbReference type="Proteomes" id="UP000299102">
    <property type="component" value="Unassembled WGS sequence"/>
</dbReference>
<feature type="region of interest" description="Disordered" evidence="1">
    <location>
        <begin position="1"/>
        <end position="22"/>
    </location>
</feature>
<dbReference type="EMBL" id="BGZK01000644">
    <property type="protein sequence ID" value="GBP54338.1"/>
    <property type="molecule type" value="Genomic_DNA"/>
</dbReference>
<sequence>MKPLALSTVDGRRGPATLQRQHRSLASRSVATYARSIMVKCPMAGRAGRPRPTLSGLLLILASPAF</sequence>
<evidence type="ECO:0000256" key="1">
    <source>
        <dbReference type="SAM" id="MobiDB-lite"/>
    </source>
</evidence>
<comment type="caution">
    <text evidence="2">The sequence shown here is derived from an EMBL/GenBank/DDBJ whole genome shotgun (WGS) entry which is preliminary data.</text>
</comment>
<proteinExistence type="predicted"/>
<accession>A0A4C1WSH8</accession>
<gene>
    <name evidence="2" type="ORF">EVAR_38572_1</name>
</gene>
<reference evidence="2 3" key="1">
    <citation type="journal article" date="2019" name="Commun. Biol.">
        <title>The bagworm genome reveals a unique fibroin gene that provides high tensile strength.</title>
        <authorList>
            <person name="Kono N."/>
            <person name="Nakamura H."/>
            <person name="Ohtoshi R."/>
            <person name="Tomita M."/>
            <person name="Numata K."/>
            <person name="Arakawa K."/>
        </authorList>
    </citation>
    <scope>NUCLEOTIDE SEQUENCE [LARGE SCALE GENOMIC DNA]</scope>
</reference>
<name>A0A4C1WSH8_EUMVA</name>